<comment type="subcellular location">
    <subcellularLocation>
        <location evidence="1">Membrane</location>
        <topology evidence="1">Multi-pass membrane protein</topology>
    </subcellularLocation>
</comment>
<feature type="transmembrane region" description="Helical" evidence="5">
    <location>
        <begin position="285"/>
        <end position="307"/>
    </location>
</feature>
<dbReference type="PANTHER" id="PTHR13146:SF0">
    <property type="entry name" value="SOLUTE CARRIER FAMILY 35 MEMBER F6"/>
    <property type="match status" value="1"/>
</dbReference>
<dbReference type="Gene3D" id="1.10.3730.20">
    <property type="match status" value="1"/>
</dbReference>
<dbReference type="AlphaFoldDB" id="A0A137P5M5"/>
<dbReference type="InterPro" id="IPR007271">
    <property type="entry name" value="Nuc_sug_transpt"/>
</dbReference>
<keyword evidence="3 5" id="KW-1133">Transmembrane helix</keyword>
<gene>
    <name evidence="6" type="ORF">CONCODRAFT_78933</name>
</gene>
<sequence>MSTNSNTPNINSKLGVAFKVFMMLFLGTVVTLTIKLMNEQCVENCDDPDVDNHIKFSQPVWQTLMVFCGELFCGIFKLFNLVPNNSEDGKSGESAPLLRKDRKPELKGNYKLLVWFPSTFDLIATILMSMGLLLIPVSVFQMLKGSMVLFVGLLSITLLNRRLGRSQWSGLGSIFAGVIVVGISNSLRSDSLQTSSGKTDILTGVIGILLVISAQLFSALQFVAQEKIMSMFEVDPLDLVWMEGGFGLVTTTIFMLTTHLLMGASRPGSFYDMKIGFFQVINNSNLIIIVIIFSLALGLFNIFGLIVTQSISATSRSTIDVTRTVTVWMVAMGLGWETFQWLQVGGFILIILGSCLFNKLIDFNPKSTSSVPAQAASV</sequence>
<evidence type="ECO:0000313" key="6">
    <source>
        <dbReference type="EMBL" id="KXN70259.1"/>
    </source>
</evidence>
<keyword evidence="4 5" id="KW-0472">Membrane</keyword>
<dbReference type="Pfam" id="PF04142">
    <property type="entry name" value="Nuc_sug_transp"/>
    <property type="match status" value="1"/>
</dbReference>
<evidence type="ECO:0000313" key="7">
    <source>
        <dbReference type="Proteomes" id="UP000070444"/>
    </source>
</evidence>
<dbReference type="Proteomes" id="UP000070444">
    <property type="component" value="Unassembled WGS sequence"/>
</dbReference>
<feature type="transmembrane region" description="Helical" evidence="5">
    <location>
        <begin position="141"/>
        <end position="159"/>
    </location>
</feature>
<evidence type="ECO:0008006" key="8">
    <source>
        <dbReference type="Google" id="ProtNLM"/>
    </source>
</evidence>
<evidence type="ECO:0000256" key="1">
    <source>
        <dbReference type="ARBA" id="ARBA00004141"/>
    </source>
</evidence>
<feature type="transmembrane region" description="Helical" evidence="5">
    <location>
        <begin position="245"/>
        <end position="265"/>
    </location>
</feature>
<protein>
    <recommendedName>
        <fullName evidence="8">Integral membrane protein</fullName>
    </recommendedName>
</protein>
<evidence type="ECO:0000256" key="5">
    <source>
        <dbReference type="SAM" id="Phobius"/>
    </source>
</evidence>
<dbReference type="GO" id="GO:0015165">
    <property type="term" value="F:pyrimidine nucleotide-sugar transmembrane transporter activity"/>
    <property type="evidence" value="ECO:0007669"/>
    <property type="project" value="InterPro"/>
</dbReference>
<dbReference type="InterPro" id="IPR037185">
    <property type="entry name" value="EmrE-like"/>
</dbReference>
<name>A0A137P5M5_CONC2</name>
<feature type="transmembrane region" description="Helical" evidence="5">
    <location>
        <begin position="112"/>
        <end position="135"/>
    </location>
</feature>
<feature type="transmembrane region" description="Helical" evidence="5">
    <location>
        <begin position="342"/>
        <end position="361"/>
    </location>
</feature>
<feature type="transmembrane region" description="Helical" evidence="5">
    <location>
        <begin position="201"/>
        <end position="224"/>
    </location>
</feature>
<evidence type="ECO:0000256" key="3">
    <source>
        <dbReference type="ARBA" id="ARBA00022989"/>
    </source>
</evidence>
<evidence type="ECO:0000256" key="4">
    <source>
        <dbReference type="ARBA" id="ARBA00023136"/>
    </source>
</evidence>
<dbReference type="GO" id="GO:0000139">
    <property type="term" value="C:Golgi membrane"/>
    <property type="evidence" value="ECO:0007669"/>
    <property type="project" value="InterPro"/>
</dbReference>
<reference evidence="6 7" key="1">
    <citation type="journal article" date="2015" name="Genome Biol. Evol.">
        <title>Phylogenomic analyses indicate that early fungi evolved digesting cell walls of algal ancestors of land plants.</title>
        <authorList>
            <person name="Chang Y."/>
            <person name="Wang S."/>
            <person name="Sekimoto S."/>
            <person name="Aerts A.L."/>
            <person name="Choi C."/>
            <person name="Clum A."/>
            <person name="LaButti K.M."/>
            <person name="Lindquist E.A."/>
            <person name="Yee Ngan C."/>
            <person name="Ohm R.A."/>
            <person name="Salamov A.A."/>
            <person name="Grigoriev I.V."/>
            <person name="Spatafora J.W."/>
            <person name="Berbee M.L."/>
        </authorList>
    </citation>
    <scope>NUCLEOTIDE SEQUENCE [LARGE SCALE GENOMIC DNA]</scope>
    <source>
        <strain evidence="6 7">NRRL 28638</strain>
    </source>
</reference>
<keyword evidence="2 5" id="KW-0812">Transmembrane</keyword>
<dbReference type="PANTHER" id="PTHR13146">
    <property type="match status" value="1"/>
</dbReference>
<dbReference type="SUPFAM" id="SSF103481">
    <property type="entry name" value="Multidrug resistance efflux transporter EmrE"/>
    <property type="match status" value="1"/>
</dbReference>
<dbReference type="OrthoDB" id="29773at2759"/>
<accession>A0A137P5M5</accession>
<keyword evidence="7" id="KW-1185">Reference proteome</keyword>
<proteinExistence type="predicted"/>
<evidence type="ECO:0000256" key="2">
    <source>
        <dbReference type="ARBA" id="ARBA00022692"/>
    </source>
</evidence>
<dbReference type="EMBL" id="KQ964507">
    <property type="protein sequence ID" value="KXN70259.1"/>
    <property type="molecule type" value="Genomic_DNA"/>
</dbReference>
<feature type="transmembrane region" description="Helical" evidence="5">
    <location>
        <begin position="16"/>
        <end position="34"/>
    </location>
</feature>
<organism evidence="6 7">
    <name type="scientific">Conidiobolus coronatus (strain ATCC 28846 / CBS 209.66 / NRRL 28638)</name>
    <name type="common">Delacroixia coronata</name>
    <dbReference type="NCBI Taxonomy" id="796925"/>
    <lineage>
        <taxon>Eukaryota</taxon>
        <taxon>Fungi</taxon>
        <taxon>Fungi incertae sedis</taxon>
        <taxon>Zoopagomycota</taxon>
        <taxon>Entomophthoromycotina</taxon>
        <taxon>Entomophthoromycetes</taxon>
        <taxon>Entomophthorales</taxon>
        <taxon>Ancylistaceae</taxon>
        <taxon>Conidiobolus</taxon>
    </lineage>
</organism>